<gene>
    <name evidence="7" type="ORF">CW686_06230</name>
</gene>
<evidence type="ECO:0008006" key="9">
    <source>
        <dbReference type="Google" id="ProtNLM"/>
    </source>
</evidence>
<evidence type="ECO:0000256" key="5">
    <source>
        <dbReference type="ARBA" id="ARBA00023136"/>
    </source>
</evidence>
<dbReference type="PANTHER" id="PTHR23513:SF6">
    <property type="entry name" value="MAJOR FACILITATOR SUPERFAMILY ASSOCIATED DOMAIN-CONTAINING PROTEIN"/>
    <property type="match status" value="1"/>
</dbReference>
<dbReference type="InterPro" id="IPR036259">
    <property type="entry name" value="MFS_trans_sf"/>
</dbReference>
<evidence type="ECO:0000313" key="8">
    <source>
        <dbReference type="Proteomes" id="UP000233482"/>
    </source>
</evidence>
<keyword evidence="5 6" id="KW-0472">Membrane</keyword>
<feature type="transmembrane region" description="Helical" evidence="6">
    <location>
        <begin position="80"/>
        <end position="106"/>
    </location>
</feature>
<feature type="transmembrane region" description="Helical" evidence="6">
    <location>
        <begin position="39"/>
        <end position="59"/>
    </location>
</feature>
<keyword evidence="4 6" id="KW-1133">Transmembrane helix</keyword>
<evidence type="ECO:0000313" key="7">
    <source>
        <dbReference type="EMBL" id="PKE26262.1"/>
    </source>
</evidence>
<dbReference type="AlphaFoldDB" id="A0A855GWM4"/>
<evidence type="ECO:0000256" key="6">
    <source>
        <dbReference type="SAM" id="Phobius"/>
    </source>
</evidence>
<dbReference type="Proteomes" id="UP000233482">
    <property type="component" value="Unassembled WGS sequence"/>
</dbReference>
<dbReference type="SUPFAM" id="SSF103473">
    <property type="entry name" value="MFS general substrate transporter"/>
    <property type="match status" value="1"/>
</dbReference>
<dbReference type="EMBL" id="PIXC01000011">
    <property type="protein sequence ID" value="PKE26262.1"/>
    <property type="molecule type" value="Genomic_DNA"/>
</dbReference>
<keyword evidence="3 6" id="KW-0812">Transmembrane</keyword>
<evidence type="ECO:0000256" key="4">
    <source>
        <dbReference type="ARBA" id="ARBA00022989"/>
    </source>
</evidence>
<accession>A0A855GWM4</accession>
<keyword evidence="2" id="KW-1003">Cell membrane</keyword>
<dbReference type="RefSeq" id="WP_101144205.1">
    <property type="nucleotide sequence ID" value="NZ_CP073801.1"/>
</dbReference>
<reference evidence="7 8" key="1">
    <citation type="submission" date="2017-12" db="EMBL/GenBank/DDBJ databases">
        <title>Genomics of Macrococcus caseolyticus.</title>
        <authorList>
            <person name="MacFadyen A.C."/>
            <person name="Paterson G.K."/>
        </authorList>
    </citation>
    <scope>NUCLEOTIDE SEQUENCE [LARGE SCALE GENOMIC DNA]</scope>
    <source>
        <strain evidence="7 8">5788_EF188</strain>
    </source>
</reference>
<evidence type="ECO:0000256" key="2">
    <source>
        <dbReference type="ARBA" id="ARBA00022475"/>
    </source>
</evidence>
<comment type="caution">
    <text evidence="7">The sequence shown here is derived from an EMBL/GenBank/DDBJ whole genome shotgun (WGS) entry which is preliminary data.</text>
</comment>
<dbReference type="GO" id="GO:0005886">
    <property type="term" value="C:plasma membrane"/>
    <property type="evidence" value="ECO:0007669"/>
    <property type="project" value="UniProtKB-SubCell"/>
</dbReference>
<evidence type="ECO:0000256" key="3">
    <source>
        <dbReference type="ARBA" id="ARBA00022692"/>
    </source>
</evidence>
<evidence type="ECO:0000256" key="1">
    <source>
        <dbReference type="ARBA" id="ARBA00004651"/>
    </source>
</evidence>
<sequence>MLKNKNIRNLYLGRLISSSGDNLYQVAIIWYLYNLTENTFYTGIGAALVMVPKILNFIFGPIIEQLNKSKVLKYSQFIQFLLMSIIPIMIFFDKENIFIILLIMFWEIL</sequence>
<protein>
    <recommendedName>
        <fullName evidence="9">MFS transporter</fullName>
    </recommendedName>
</protein>
<dbReference type="PANTHER" id="PTHR23513">
    <property type="entry name" value="INTEGRAL MEMBRANE EFFLUX PROTEIN-RELATED"/>
    <property type="match status" value="1"/>
</dbReference>
<name>A0A855GWM4_9STAP</name>
<proteinExistence type="predicted"/>
<organism evidence="7 8">
    <name type="scientific">Macrococcoides caseolyticum</name>
    <dbReference type="NCBI Taxonomy" id="69966"/>
    <lineage>
        <taxon>Bacteria</taxon>
        <taxon>Bacillati</taxon>
        <taxon>Bacillota</taxon>
        <taxon>Bacilli</taxon>
        <taxon>Bacillales</taxon>
        <taxon>Staphylococcaceae</taxon>
        <taxon>Macrococcoides</taxon>
    </lineage>
</organism>
<comment type="subcellular location">
    <subcellularLocation>
        <location evidence="1">Cell membrane</location>
        <topology evidence="1">Multi-pass membrane protein</topology>
    </subcellularLocation>
</comment>